<dbReference type="SMART" id="SM01002">
    <property type="entry name" value="AlaDh_PNT_C"/>
    <property type="match status" value="1"/>
</dbReference>
<dbReference type="SUPFAM" id="SSF52283">
    <property type="entry name" value="Formate/glycerate dehydrogenase catalytic domain-like"/>
    <property type="match status" value="1"/>
</dbReference>
<dbReference type="SUPFAM" id="SSF51735">
    <property type="entry name" value="NAD(P)-binding Rossmann-fold domains"/>
    <property type="match status" value="1"/>
</dbReference>
<dbReference type="GO" id="GO:0016491">
    <property type="term" value="F:oxidoreductase activity"/>
    <property type="evidence" value="ECO:0007669"/>
    <property type="project" value="InterPro"/>
</dbReference>
<dbReference type="PROSITE" id="PS00837">
    <property type="entry name" value="ALADH_PNT_2"/>
    <property type="match status" value="1"/>
</dbReference>
<dbReference type="InterPro" id="IPR008143">
    <property type="entry name" value="Ala_DH/PNT_CS2"/>
</dbReference>
<protein>
    <recommendedName>
        <fullName evidence="3">proton-translocating NAD(P)(+) transhydrogenase</fullName>
        <ecNumber evidence="3">7.1.1.1</ecNumber>
    </recommendedName>
</protein>
<evidence type="ECO:0000256" key="5">
    <source>
        <dbReference type="ARBA" id="ARBA00022857"/>
    </source>
</evidence>
<feature type="domain" description="Alanine dehydrogenase/pyridine nucleotide transhydrogenase N-terminal" evidence="10">
    <location>
        <begin position="4"/>
        <end position="136"/>
    </location>
</feature>
<dbReference type="Proteomes" id="UP000184474">
    <property type="component" value="Unassembled WGS sequence"/>
</dbReference>
<dbReference type="EC" id="7.1.1.1" evidence="3"/>
<dbReference type="STRING" id="156994.SAMN04488028_10358"/>
<organism evidence="11 12">
    <name type="scientific">Reichenbachiella agariperforans</name>
    <dbReference type="NCBI Taxonomy" id="156994"/>
    <lineage>
        <taxon>Bacteria</taxon>
        <taxon>Pseudomonadati</taxon>
        <taxon>Bacteroidota</taxon>
        <taxon>Cytophagia</taxon>
        <taxon>Cytophagales</taxon>
        <taxon>Reichenbachiellaceae</taxon>
        <taxon>Reichenbachiella</taxon>
    </lineage>
</organism>
<dbReference type="PANTHER" id="PTHR10160:SF19">
    <property type="entry name" value="PROTON-TRANSLOCATING NAD(P)(+) TRANSHYDROGENASE"/>
    <property type="match status" value="1"/>
</dbReference>
<proteinExistence type="inferred from homology"/>
<dbReference type="InterPro" id="IPR036291">
    <property type="entry name" value="NAD(P)-bd_dom_sf"/>
</dbReference>
<evidence type="ECO:0000259" key="9">
    <source>
        <dbReference type="SMART" id="SM01002"/>
    </source>
</evidence>
<dbReference type="GO" id="GO:0008750">
    <property type="term" value="F:proton-translocating NAD(P)+ transhydrogenase activity"/>
    <property type="evidence" value="ECO:0007669"/>
    <property type="project" value="UniProtKB-EC"/>
</dbReference>
<reference evidence="12" key="1">
    <citation type="submission" date="2016-11" db="EMBL/GenBank/DDBJ databases">
        <authorList>
            <person name="Varghese N."/>
            <person name="Submissions S."/>
        </authorList>
    </citation>
    <scope>NUCLEOTIDE SEQUENCE [LARGE SCALE GENOMIC DNA]</scope>
    <source>
        <strain evidence="12">DSM 26134</strain>
    </source>
</reference>
<dbReference type="GO" id="GO:0050661">
    <property type="term" value="F:NADP binding"/>
    <property type="evidence" value="ECO:0007669"/>
    <property type="project" value="TreeGrafter"/>
</dbReference>
<accession>A0A1M6PVL3</accession>
<comment type="similarity">
    <text evidence="2">Belongs to the AlaDH/PNT family.</text>
</comment>
<dbReference type="RefSeq" id="WP_073121954.1">
    <property type="nucleotide sequence ID" value="NZ_FRAA01000003.1"/>
</dbReference>
<keyword evidence="12" id="KW-1185">Reference proteome</keyword>
<dbReference type="Pfam" id="PF01262">
    <property type="entry name" value="AlaDh_PNT_C"/>
    <property type="match status" value="1"/>
</dbReference>
<evidence type="ECO:0000256" key="8">
    <source>
        <dbReference type="ARBA" id="ARBA00048202"/>
    </source>
</evidence>
<evidence type="ECO:0000256" key="7">
    <source>
        <dbReference type="ARBA" id="ARBA00023027"/>
    </source>
</evidence>
<comment type="catalytic activity">
    <reaction evidence="8">
        <text>NAD(+) + NADPH + H(+)(in) = NADH + NADP(+) + H(+)(out)</text>
        <dbReference type="Rhea" id="RHEA:47992"/>
        <dbReference type="ChEBI" id="CHEBI:15378"/>
        <dbReference type="ChEBI" id="CHEBI:57540"/>
        <dbReference type="ChEBI" id="CHEBI:57783"/>
        <dbReference type="ChEBI" id="CHEBI:57945"/>
        <dbReference type="ChEBI" id="CHEBI:58349"/>
        <dbReference type="EC" id="7.1.1.1"/>
    </reaction>
</comment>
<evidence type="ECO:0000313" key="11">
    <source>
        <dbReference type="EMBL" id="SHK11946.1"/>
    </source>
</evidence>
<sequence>MIIGVLKCTEENLVGLVPKVVSKYTKGDYEVLVESGAGAASNYSDDMYEEVGAKIAPRAEVLAQADILLTSTGIEVDELSKTKQSAIIVGKFNGRVESELLTALKQAEAKAFSLDLLPRSSIAQSMDVLSSLASLSGYKAVVLAADHFGGYLPMMTTSAGTIPPAKVMVLGAGVAGLQAIATAKRLGAMVEAFDVRSAVKEEVESLGAKFIEVEGAAESASAGGYAIEQSEEYIAKQKELIHQTAMKADIVITTANIPGRKAPLLIEEKTVRAMKAGSVIVDMATASGGNVALAQDNQTVEVEGVKIIGDTKLYNQMGPQSSLVYSNNIFNFLTFMFKEGAENIPFENEIIANTLLKVEQDEAVSA</sequence>
<dbReference type="InterPro" id="IPR007698">
    <property type="entry name" value="AlaDH/PNT_NAD(H)-bd"/>
</dbReference>
<evidence type="ECO:0000256" key="3">
    <source>
        <dbReference type="ARBA" id="ARBA00012943"/>
    </source>
</evidence>
<dbReference type="EMBL" id="FRAA01000003">
    <property type="protein sequence ID" value="SHK11946.1"/>
    <property type="molecule type" value="Genomic_DNA"/>
</dbReference>
<evidence type="ECO:0000313" key="12">
    <source>
        <dbReference type="Proteomes" id="UP000184474"/>
    </source>
</evidence>
<evidence type="ECO:0000256" key="4">
    <source>
        <dbReference type="ARBA" id="ARBA00022741"/>
    </source>
</evidence>
<dbReference type="InterPro" id="IPR007886">
    <property type="entry name" value="AlaDH/PNT_N"/>
</dbReference>
<dbReference type="Gene3D" id="3.40.50.720">
    <property type="entry name" value="NAD(P)-binding Rossmann-like Domain"/>
    <property type="match status" value="2"/>
</dbReference>
<name>A0A1M6PVL3_REIAG</name>
<dbReference type="GO" id="GO:0006740">
    <property type="term" value="P:NADPH regeneration"/>
    <property type="evidence" value="ECO:0007669"/>
    <property type="project" value="TreeGrafter"/>
</dbReference>
<keyword evidence="7" id="KW-0520">NAD</keyword>
<dbReference type="GO" id="GO:0005886">
    <property type="term" value="C:plasma membrane"/>
    <property type="evidence" value="ECO:0007669"/>
    <property type="project" value="TreeGrafter"/>
</dbReference>
<dbReference type="PANTHER" id="PTHR10160">
    <property type="entry name" value="NAD(P) TRANSHYDROGENASE"/>
    <property type="match status" value="1"/>
</dbReference>
<keyword evidence="6" id="KW-1278">Translocase</keyword>
<dbReference type="Pfam" id="PF05222">
    <property type="entry name" value="AlaDh_PNT_N"/>
    <property type="match status" value="1"/>
</dbReference>
<dbReference type="CDD" id="cd05304">
    <property type="entry name" value="Rubrum_tdh"/>
    <property type="match status" value="1"/>
</dbReference>
<evidence type="ECO:0000256" key="6">
    <source>
        <dbReference type="ARBA" id="ARBA00022967"/>
    </source>
</evidence>
<evidence type="ECO:0000259" key="10">
    <source>
        <dbReference type="SMART" id="SM01003"/>
    </source>
</evidence>
<gene>
    <name evidence="11" type="ORF">SAMN04488028_10358</name>
</gene>
<evidence type="ECO:0000256" key="2">
    <source>
        <dbReference type="ARBA" id="ARBA00005689"/>
    </source>
</evidence>
<keyword evidence="5" id="KW-0521">NADP</keyword>
<dbReference type="AlphaFoldDB" id="A0A1M6PVL3"/>
<keyword evidence="4" id="KW-0547">Nucleotide-binding</keyword>
<evidence type="ECO:0000256" key="1">
    <source>
        <dbReference type="ARBA" id="ARBA00003943"/>
    </source>
</evidence>
<comment type="function">
    <text evidence="1">The transhydrogenation between NADH and NADP is coupled to respiration and ATP hydrolysis and functions as a proton pump across the membrane.</text>
</comment>
<feature type="domain" description="Alanine dehydrogenase/pyridine nucleotide transhydrogenase NAD(H)-binding" evidence="9">
    <location>
        <begin position="145"/>
        <end position="309"/>
    </location>
</feature>
<dbReference type="SMART" id="SM01003">
    <property type="entry name" value="AlaDh_PNT_N"/>
    <property type="match status" value="1"/>
</dbReference>